<evidence type="ECO:0000313" key="5">
    <source>
        <dbReference type="EMBL" id="KAJ1904548.1"/>
    </source>
</evidence>
<dbReference type="Gene3D" id="3.30.70.330">
    <property type="match status" value="1"/>
</dbReference>
<feature type="domain" description="RRM" evidence="4">
    <location>
        <begin position="135"/>
        <end position="211"/>
    </location>
</feature>
<feature type="compositionally biased region" description="Basic and acidic residues" evidence="3">
    <location>
        <begin position="280"/>
        <end position="289"/>
    </location>
</feature>
<dbReference type="Pfam" id="PF00076">
    <property type="entry name" value="RRM_1"/>
    <property type="match status" value="1"/>
</dbReference>
<dbReference type="SUPFAM" id="SSF54928">
    <property type="entry name" value="RNA-binding domain, RBD"/>
    <property type="match status" value="1"/>
</dbReference>
<dbReference type="AlphaFoldDB" id="A0A9W7ZFA9"/>
<proteinExistence type="predicted"/>
<dbReference type="OrthoDB" id="48651at2759"/>
<sequence length="447" mass="47407">MGDKTPRFRLYTLGLPTSSYLPGSLRDVKVGTKSRLPAQGGLGFPGPKSKQHAANLHIPKKKGQSMSLSDFLKDDKTGSWADETTELPSAPAASFVGGSAAGSRGFGQGFQRSSYGARGPAAPVDLSELPKDPPFTAYVGNLPFGVTEEILAEFFAPGKIAGIRLIRDRMTDRPKGYGYVEFSDVESLAQALSLSGEGLQGRPIRINLAEPPKEGFGTAMRSNRGFEEEDRLSGVSNWRRETPLPAAENPAMAASSDWRATAGAAPAGPPRGFNASRDGPTPRDGEVPRPSRFQPQPSISDDAGNWRENRQTPQPLPTATGRPGLHGSDSYSSPPTTASAGLPPASTVPLVRKKLQLTPRTTPVATGGETNAPAIAVTSPHRKPNPFGEAKPRDELEMQRRVEERRRERSSSTASKPGTTPNVDASSATSTPARVTSPAPEAKPTEA</sequence>
<feature type="compositionally biased region" description="Polar residues" evidence="3">
    <location>
        <begin position="413"/>
        <end position="434"/>
    </location>
</feature>
<feature type="compositionally biased region" description="Polar residues" evidence="3">
    <location>
        <begin position="329"/>
        <end position="339"/>
    </location>
</feature>
<organism evidence="5 6">
    <name type="scientific">Tieghemiomyces parasiticus</name>
    <dbReference type="NCBI Taxonomy" id="78921"/>
    <lineage>
        <taxon>Eukaryota</taxon>
        <taxon>Fungi</taxon>
        <taxon>Fungi incertae sedis</taxon>
        <taxon>Zoopagomycota</taxon>
        <taxon>Kickxellomycotina</taxon>
        <taxon>Dimargaritomycetes</taxon>
        <taxon>Dimargaritales</taxon>
        <taxon>Dimargaritaceae</taxon>
        <taxon>Tieghemiomyces</taxon>
    </lineage>
</organism>
<keyword evidence="6" id="KW-1185">Reference proteome</keyword>
<dbReference type="Proteomes" id="UP001150569">
    <property type="component" value="Unassembled WGS sequence"/>
</dbReference>
<evidence type="ECO:0000259" key="4">
    <source>
        <dbReference type="PROSITE" id="PS50102"/>
    </source>
</evidence>
<keyword evidence="5" id="KW-0396">Initiation factor</keyword>
<comment type="caution">
    <text evidence="5">The sequence shown here is derived from an EMBL/GenBank/DDBJ whole genome shotgun (WGS) entry which is preliminary data.</text>
</comment>
<dbReference type="CDD" id="cd12402">
    <property type="entry name" value="RRM_eIF4B"/>
    <property type="match status" value="1"/>
</dbReference>
<dbReference type="InterPro" id="IPR012677">
    <property type="entry name" value="Nucleotide-bd_a/b_plait_sf"/>
</dbReference>
<keyword evidence="1 2" id="KW-0694">RNA-binding</keyword>
<gene>
    <name evidence="5" type="primary">TIF3_2</name>
    <name evidence="5" type="ORF">IWQ60_012431</name>
</gene>
<evidence type="ECO:0000256" key="1">
    <source>
        <dbReference type="ARBA" id="ARBA00022884"/>
    </source>
</evidence>
<evidence type="ECO:0000256" key="2">
    <source>
        <dbReference type="PROSITE-ProRule" id="PRU00176"/>
    </source>
</evidence>
<dbReference type="InterPro" id="IPR035979">
    <property type="entry name" value="RBD_domain_sf"/>
</dbReference>
<accession>A0A9W7ZFA9</accession>
<feature type="region of interest" description="Disordered" evidence="3">
    <location>
        <begin position="209"/>
        <end position="447"/>
    </location>
</feature>
<feature type="compositionally biased region" description="Low complexity" evidence="3">
    <location>
        <begin position="259"/>
        <end position="272"/>
    </location>
</feature>
<dbReference type="SMART" id="SM00360">
    <property type="entry name" value="RRM"/>
    <property type="match status" value="1"/>
</dbReference>
<dbReference type="InterPro" id="IPR033107">
    <property type="entry name" value="EIF-4B_RRM"/>
</dbReference>
<protein>
    <submittedName>
        <fullName evidence="5">Eukaryotic translation initiation factor 4B</fullName>
    </submittedName>
</protein>
<feature type="compositionally biased region" description="Basic and acidic residues" evidence="3">
    <location>
        <begin position="390"/>
        <end position="410"/>
    </location>
</feature>
<keyword evidence="5" id="KW-0648">Protein biosynthesis</keyword>
<dbReference type="EMBL" id="JANBPT010001913">
    <property type="protein sequence ID" value="KAJ1904548.1"/>
    <property type="molecule type" value="Genomic_DNA"/>
</dbReference>
<dbReference type="PROSITE" id="PS50102">
    <property type="entry name" value="RRM"/>
    <property type="match status" value="1"/>
</dbReference>
<dbReference type="GO" id="GO:0003723">
    <property type="term" value="F:RNA binding"/>
    <property type="evidence" value="ECO:0007669"/>
    <property type="project" value="UniProtKB-UniRule"/>
</dbReference>
<dbReference type="PANTHER" id="PTHR23236:SF11">
    <property type="entry name" value="EUKARYOTIC TRANSLATION INITIATION FACTOR 4H"/>
    <property type="match status" value="1"/>
</dbReference>
<evidence type="ECO:0000256" key="3">
    <source>
        <dbReference type="SAM" id="MobiDB-lite"/>
    </source>
</evidence>
<name>A0A9W7ZFA9_9FUNG</name>
<reference evidence="5" key="1">
    <citation type="submission" date="2022-07" db="EMBL/GenBank/DDBJ databases">
        <title>Phylogenomic reconstructions and comparative analyses of Kickxellomycotina fungi.</title>
        <authorList>
            <person name="Reynolds N.K."/>
            <person name="Stajich J.E."/>
            <person name="Barry K."/>
            <person name="Grigoriev I.V."/>
            <person name="Crous P."/>
            <person name="Smith M.E."/>
        </authorList>
    </citation>
    <scope>NUCLEOTIDE SEQUENCE</scope>
    <source>
        <strain evidence="5">RSA 861</strain>
    </source>
</reference>
<dbReference type="InterPro" id="IPR000504">
    <property type="entry name" value="RRM_dom"/>
</dbReference>
<evidence type="ECO:0000313" key="6">
    <source>
        <dbReference type="Proteomes" id="UP001150569"/>
    </source>
</evidence>
<dbReference type="GO" id="GO:0005730">
    <property type="term" value="C:nucleolus"/>
    <property type="evidence" value="ECO:0007669"/>
    <property type="project" value="TreeGrafter"/>
</dbReference>
<dbReference type="PANTHER" id="PTHR23236">
    <property type="entry name" value="EUKARYOTIC TRANSLATION INITIATION FACTOR 4B/4H"/>
    <property type="match status" value="1"/>
</dbReference>
<dbReference type="GO" id="GO:0003743">
    <property type="term" value="F:translation initiation factor activity"/>
    <property type="evidence" value="ECO:0007669"/>
    <property type="project" value="UniProtKB-KW"/>
</dbReference>